<proteinExistence type="predicted"/>
<dbReference type="PROSITE" id="PS51257">
    <property type="entry name" value="PROKAR_LIPOPROTEIN"/>
    <property type="match status" value="1"/>
</dbReference>
<dbReference type="InterPro" id="IPR038179">
    <property type="entry name" value="NigD-like_N_sf"/>
</dbReference>
<feature type="domain" description="NigD-like N-terminal OB" evidence="2">
    <location>
        <begin position="39"/>
        <end position="104"/>
    </location>
</feature>
<organism evidence="4 5">
    <name type="scientific">Candidatus Cryptobacteroides excrementipullorum</name>
    <dbReference type="NCBI Taxonomy" id="2840761"/>
    <lineage>
        <taxon>Bacteria</taxon>
        <taxon>Pseudomonadati</taxon>
        <taxon>Bacteroidota</taxon>
        <taxon>Bacteroidia</taxon>
        <taxon>Bacteroidales</taxon>
        <taxon>Candidatus Cryptobacteroides</taxon>
    </lineage>
</organism>
<evidence type="ECO:0000259" key="3">
    <source>
        <dbReference type="Pfam" id="PF17415"/>
    </source>
</evidence>
<comment type="caution">
    <text evidence="4">The sequence shown here is derived from an EMBL/GenBank/DDBJ whole genome shotgun (WGS) entry which is preliminary data.</text>
</comment>
<evidence type="ECO:0000313" key="5">
    <source>
        <dbReference type="Proteomes" id="UP000823771"/>
    </source>
</evidence>
<accession>A0A9D9NL93</accession>
<dbReference type="Pfam" id="PF12667">
    <property type="entry name" value="NigD_N"/>
    <property type="match status" value="1"/>
</dbReference>
<name>A0A9D9NL93_9BACT</name>
<feature type="signal peptide" evidence="1">
    <location>
        <begin position="1"/>
        <end position="25"/>
    </location>
</feature>
<feature type="domain" description="NigD-like C-terminal" evidence="3">
    <location>
        <begin position="110"/>
        <end position="232"/>
    </location>
</feature>
<dbReference type="AlphaFoldDB" id="A0A9D9NL93"/>
<dbReference type="Gene3D" id="2.40.50.500">
    <property type="entry name" value="NigD-like N-terminal OB domain"/>
    <property type="match status" value="1"/>
</dbReference>
<dbReference type="Pfam" id="PF17415">
    <property type="entry name" value="NigD_C"/>
    <property type="match status" value="1"/>
</dbReference>
<evidence type="ECO:0000259" key="2">
    <source>
        <dbReference type="Pfam" id="PF12667"/>
    </source>
</evidence>
<dbReference type="InterPro" id="IPR024299">
    <property type="entry name" value="NigD-like_OB_dom"/>
</dbReference>
<dbReference type="Gene3D" id="2.60.40.2370">
    <property type="entry name" value="NigD-like, C-terminal beta sandwich domain"/>
    <property type="match status" value="1"/>
</dbReference>
<gene>
    <name evidence="4" type="ORF">IAB80_01720</name>
</gene>
<reference evidence="4" key="2">
    <citation type="journal article" date="2021" name="PeerJ">
        <title>Extensive microbial diversity within the chicken gut microbiome revealed by metagenomics and culture.</title>
        <authorList>
            <person name="Gilroy R."/>
            <person name="Ravi A."/>
            <person name="Getino M."/>
            <person name="Pursley I."/>
            <person name="Horton D.L."/>
            <person name="Alikhan N.F."/>
            <person name="Baker D."/>
            <person name="Gharbi K."/>
            <person name="Hall N."/>
            <person name="Watson M."/>
            <person name="Adriaenssens E.M."/>
            <person name="Foster-Nyarko E."/>
            <person name="Jarju S."/>
            <person name="Secka A."/>
            <person name="Antonio M."/>
            <person name="Oren A."/>
            <person name="Chaudhuri R.R."/>
            <person name="La Ragione R."/>
            <person name="Hildebrand F."/>
            <person name="Pallen M.J."/>
        </authorList>
    </citation>
    <scope>NUCLEOTIDE SEQUENCE</scope>
    <source>
        <strain evidence="4">2478</strain>
    </source>
</reference>
<feature type="chain" id="PRO_5038999485" evidence="1">
    <location>
        <begin position="26"/>
        <end position="254"/>
    </location>
</feature>
<protein>
    <submittedName>
        <fullName evidence="4">NigD-like N-terminal domain-containing protein</fullName>
    </submittedName>
</protein>
<sequence>MRKYIKFTCLTAAAATLAFSQSCMKTEGYDTSLLSPNALVTVKPVDGNTSFYMQLDDSTTLEATNLKTSPFGEKEVRALLNFTDTGEPGTTYDKKVYVNWIDDILTKSLVEDLGEGNDEKYGSDPVELANSWVNIAEDGYLTLQFIANWGNTSTAHEVNLLNAGTEENPYIVEFRHNAHGDYGVTPASGIAAFRLDDPDNGLSLPDTEGKTVDLTLRYKSFDGVEKEVKFKYCTRKTTEEGNIDTQADFSLKLR</sequence>
<dbReference type="Proteomes" id="UP000823771">
    <property type="component" value="Unassembled WGS sequence"/>
</dbReference>
<reference evidence="4" key="1">
    <citation type="submission" date="2020-10" db="EMBL/GenBank/DDBJ databases">
        <authorList>
            <person name="Gilroy R."/>
        </authorList>
    </citation>
    <scope>NUCLEOTIDE SEQUENCE</scope>
    <source>
        <strain evidence="4">2478</strain>
    </source>
</reference>
<evidence type="ECO:0000256" key="1">
    <source>
        <dbReference type="SAM" id="SignalP"/>
    </source>
</evidence>
<dbReference type="InterPro" id="IPR038143">
    <property type="entry name" value="NigD-like_C_dom_sf"/>
</dbReference>
<evidence type="ECO:0000313" key="4">
    <source>
        <dbReference type="EMBL" id="MBO8477605.1"/>
    </source>
</evidence>
<dbReference type="EMBL" id="JADILZ010000018">
    <property type="protein sequence ID" value="MBO8477605.1"/>
    <property type="molecule type" value="Genomic_DNA"/>
</dbReference>
<dbReference type="InterPro" id="IPR035376">
    <property type="entry name" value="NigD_C"/>
</dbReference>
<keyword evidence="1" id="KW-0732">Signal</keyword>